<dbReference type="EMBL" id="MN739869">
    <property type="protein sequence ID" value="QHT75381.1"/>
    <property type="molecule type" value="Genomic_DNA"/>
</dbReference>
<feature type="transmembrane region" description="Helical" evidence="1">
    <location>
        <begin position="12"/>
        <end position="30"/>
    </location>
</feature>
<protein>
    <recommendedName>
        <fullName evidence="4">Condensation domain-containing protein</fullName>
    </recommendedName>
</protein>
<accession>A0A6C0H499</accession>
<dbReference type="AlphaFoldDB" id="A0A6C0H499"/>
<evidence type="ECO:0000313" key="2">
    <source>
        <dbReference type="EMBL" id="QHT11288.1"/>
    </source>
</evidence>
<keyword evidence="1" id="KW-0812">Transmembrane</keyword>
<evidence type="ECO:0008006" key="4">
    <source>
        <dbReference type="Google" id="ProtNLM"/>
    </source>
</evidence>
<evidence type="ECO:0000313" key="3">
    <source>
        <dbReference type="EMBL" id="QHT75381.1"/>
    </source>
</evidence>
<keyword evidence="1" id="KW-0472">Membrane</keyword>
<evidence type="ECO:0000256" key="1">
    <source>
        <dbReference type="SAM" id="Phobius"/>
    </source>
</evidence>
<sequence>MYNINIINNTINDITLLFIIILKWLFITIFKWTNPLYILLTPFVYIARLCHQVPILLNANSRKEQISSYNKYNIVALPSDSNFVQDKWQSFQYAEFNFPEGCDIDKYRENLDNWSMKNFKCKSNTINYEGNIKEYIETIIRKKPSQVIINATHLIVYFKNKLIIFMDHYFCDGLIIADFLKHLFYEDNISTIKFPKYICYPLISDYIAIEYFARTYIENIKYPPLINGIGDKTYLMSKIVQKNDELIWNRWTTYAHGIYNVYEALPQSVDYLRIGLTVGFDSDITFGNNRIGLIIVIIKRTPINLSHNEKILNYMEQFKNQTLARYTDALTCYDIIRSYNMTYIRTSKMKRVIDIYFTSIFFKEGTPQITRALGGFIGKININEYMYISAVSYGSSIYFTYVTNWKQLKLTDLTNNGLSIEYEFDNNDPNQF</sequence>
<organism evidence="3">
    <name type="scientific">viral metagenome</name>
    <dbReference type="NCBI Taxonomy" id="1070528"/>
    <lineage>
        <taxon>unclassified sequences</taxon>
        <taxon>metagenomes</taxon>
        <taxon>organismal metagenomes</taxon>
    </lineage>
</organism>
<reference evidence="3" key="1">
    <citation type="journal article" date="2020" name="Nature">
        <title>Giant virus diversity and host interactions through global metagenomics.</title>
        <authorList>
            <person name="Schulz F."/>
            <person name="Roux S."/>
            <person name="Paez-Espino D."/>
            <person name="Jungbluth S."/>
            <person name="Walsh D.A."/>
            <person name="Denef V.J."/>
            <person name="McMahon K.D."/>
            <person name="Konstantinidis K.T."/>
            <person name="Eloe-Fadrosh E.A."/>
            <person name="Kyrpides N.C."/>
            <person name="Woyke T."/>
        </authorList>
    </citation>
    <scope>NUCLEOTIDE SEQUENCE</scope>
    <source>
        <strain evidence="2">GVMAG-M-3300023174-116</strain>
        <strain evidence="3">GVMAG-M-3300023179-63</strain>
    </source>
</reference>
<keyword evidence="1" id="KW-1133">Transmembrane helix</keyword>
<name>A0A6C0H499_9ZZZZ</name>
<proteinExistence type="predicted"/>
<dbReference type="EMBL" id="MN739534">
    <property type="protein sequence ID" value="QHT11288.1"/>
    <property type="molecule type" value="Genomic_DNA"/>
</dbReference>